<dbReference type="SUPFAM" id="SSF50044">
    <property type="entry name" value="SH3-domain"/>
    <property type="match status" value="1"/>
</dbReference>
<dbReference type="InterPro" id="IPR001452">
    <property type="entry name" value="SH3_domain"/>
</dbReference>
<dbReference type="FunFam" id="2.30.30.40:FF:000149">
    <property type="entry name" value="neutrophil cytosol factor 4"/>
    <property type="match status" value="1"/>
</dbReference>
<name>A0A3B4A8A7_9GOBI</name>
<protein>
    <recommendedName>
        <fullName evidence="3">SH3 domain-containing protein</fullName>
    </recommendedName>
</protein>
<dbReference type="InterPro" id="IPR036028">
    <property type="entry name" value="SH3-like_dom_sf"/>
</dbReference>
<dbReference type="GO" id="GO:0045730">
    <property type="term" value="P:respiratory burst"/>
    <property type="evidence" value="ECO:0007669"/>
    <property type="project" value="InterPro"/>
</dbReference>
<dbReference type="InterPro" id="IPR000919">
    <property type="entry name" value="p40phox"/>
</dbReference>
<dbReference type="PROSITE" id="PS50002">
    <property type="entry name" value="SH3"/>
    <property type="match status" value="1"/>
</dbReference>
<dbReference type="PANTHER" id="PTHR14167">
    <property type="entry name" value="SH3 DOMAIN-CONTAINING"/>
    <property type="match status" value="1"/>
</dbReference>
<dbReference type="GO" id="GO:0043020">
    <property type="term" value="C:NADPH oxidase complex"/>
    <property type="evidence" value="ECO:0007669"/>
    <property type="project" value="InterPro"/>
</dbReference>
<dbReference type="Proteomes" id="UP000261520">
    <property type="component" value="Unplaced"/>
</dbReference>
<dbReference type="STRING" id="409849.ENSPMGP00000012955"/>
<dbReference type="GO" id="GO:0016176">
    <property type="term" value="F:superoxide-generating NADPH oxidase activator activity"/>
    <property type="evidence" value="ECO:0007669"/>
    <property type="project" value="InterPro"/>
</dbReference>
<sequence>MQTHGFLVHSKRQSLNLPTGQIVVRVKTFRCSSELLLQFWLDCWWPLPYMYLKGGVSYTETLNIYCLQFHLKLSYSAFNDPAIVLIVLGYIWGRDYVSGPHSCLLSFDNPCKSLQKLLALQWLLLDEALRMFFYQSEVDRMQQPRALRRLRPPTRKVRTVKDKMDLLSSPRAEVLFDFRGSGNAELNLQRGQLVFLLRQVNADWLEGTVNEQTGIFPQSFVQIIKPLSPSDCDGEGGHAYSCLRCFLLRPDATDARDVCVQEALGSQPTFKELLSRMRWAHSRRSPLHRP</sequence>
<keyword evidence="5" id="KW-1185">Reference proteome</keyword>
<dbReference type="PRINTS" id="PR00497">
    <property type="entry name" value="P40PHOX"/>
</dbReference>
<organism evidence="4 5">
    <name type="scientific">Periophthalmus magnuspinnatus</name>
    <dbReference type="NCBI Taxonomy" id="409849"/>
    <lineage>
        <taxon>Eukaryota</taxon>
        <taxon>Metazoa</taxon>
        <taxon>Chordata</taxon>
        <taxon>Craniata</taxon>
        <taxon>Vertebrata</taxon>
        <taxon>Euteleostomi</taxon>
        <taxon>Actinopterygii</taxon>
        <taxon>Neopterygii</taxon>
        <taxon>Teleostei</taxon>
        <taxon>Neoteleostei</taxon>
        <taxon>Acanthomorphata</taxon>
        <taxon>Gobiaria</taxon>
        <taxon>Gobiiformes</taxon>
        <taxon>Gobioidei</taxon>
        <taxon>Gobiidae</taxon>
        <taxon>Oxudercinae</taxon>
        <taxon>Periophthalmus</taxon>
    </lineage>
</organism>
<dbReference type="Pfam" id="PF14604">
    <property type="entry name" value="SH3_9"/>
    <property type="match status" value="1"/>
</dbReference>
<dbReference type="GO" id="GO:0006909">
    <property type="term" value="P:phagocytosis"/>
    <property type="evidence" value="ECO:0007669"/>
    <property type="project" value="InterPro"/>
</dbReference>
<proteinExistence type="predicted"/>
<keyword evidence="1 2" id="KW-0728">SH3 domain</keyword>
<dbReference type="Gene3D" id="2.30.30.40">
    <property type="entry name" value="SH3 Domains"/>
    <property type="match status" value="1"/>
</dbReference>
<accession>A0A3B4A8A7</accession>
<reference evidence="4" key="1">
    <citation type="submission" date="2025-08" db="UniProtKB">
        <authorList>
            <consortium name="Ensembl"/>
        </authorList>
    </citation>
    <scope>IDENTIFICATION</scope>
</reference>
<dbReference type="InterPro" id="IPR050384">
    <property type="entry name" value="Endophilin_SH3RF"/>
</dbReference>
<reference evidence="4" key="2">
    <citation type="submission" date="2025-09" db="UniProtKB">
        <authorList>
            <consortium name="Ensembl"/>
        </authorList>
    </citation>
    <scope>IDENTIFICATION</scope>
</reference>
<dbReference type="PANTHER" id="PTHR14167:SF116">
    <property type="entry name" value="CAP, ISOFORM AC"/>
    <property type="match status" value="1"/>
</dbReference>
<evidence type="ECO:0000256" key="1">
    <source>
        <dbReference type="ARBA" id="ARBA00022443"/>
    </source>
</evidence>
<evidence type="ECO:0000259" key="3">
    <source>
        <dbReference type="PROSITE" id="PS50002"/>
    </source>
</evidence>
<dbReference type="AlphaFoldDB" id="A0A3B4A8A7"/>
<feature type="domain" description="SH3" evidence="3">
    <location>
        <begin position="167"/>
        <end position="226"/>
    </location>
</feature>
<dbReference type="Ensembl" id="ENSPMGT00000013829.1">
    <property type="protein sequence ID" value="ENSPMGP00000012955.1"/>
    <property type="gene ID" value="ENSPMGG00000010683.1"/>
</dbReference>
<dbReference type="Gene3D" id="3.10.20.90">
    <property type="entry name" value="Phosphatidylinositol 3-kinase Catalytic Subunit, Chain A, domain 1"/>
    <property type="match status" value="1"/>
</dbReference>
<evidence type="ECO:0000256" key="2">
    <source>
        <dbReference type="PROSITE-ProRule" id="PRU00192"/>
    </source>
</evidence>
<evidence type="ECO:0000313" key="5">
    <source>
        <dbReference type="Proteomes" id="UP000261520"/>
    </source>
</evidence>
<evidence type="ECO:0000313" key="4">
    <source>
        <dbReference type="Ensembl" id="ENSPMGP00000012955.1"/>
    </source>
</evidence>
<dbReference type="SMART" id="SM00326">
    <property type="entry name" value="SH3"/>
    <property type="match status" value="1"/>
</dbReference>